<dbReference type="InterPro" id="IPR019190">
    <property type="entry name" value="EXOV"/>
</dbReference>
<comment type="subunit">
    <text evidence="3">Monomer.</text>
</comment>
<dbReference type="AlphaFoldDB" id="A0AAN6GYN8"/>
<keyword evidence="4" id="KW-0004">4Fe-4S</keyword>
<evidence type="ECO:0000256" key="5">
    <source>
        <dbReference type="ARBA" id="ARBA00022722"/>
    </source>
</evidence>
<evidence type="ECO:0000256" key="4">
    <source>
        <dbReference type="ARBA" id="ARBA00022485"/>
    </source>
</evidence>
<evidence type="ECO:0000313" key="8">
    <source>
        <dbReference type="EMBL" id="KAK0950307.1"/>
    </source>
</evidence>
<keyword evidence="4" id="KW-0408">Iron</keyword>
<keyword evidence="9" id="KW-1185">Reference proteome</keyword>
<proteinExistence type="inferred from homology"/>
<dbReference type="EMBL" id="JAUJLE010000864">
    <property type="protein sequence ID" value="KAK0950307.1"/>
    <property type="molecule type" value="Genomic_DNA"/>
</dbReference>
<feature type="compositionally biased region" description="Acidic residues" evidence="7">
    <location>
        <begin position="18"/>
        <end position="30"/>
    </location>
</feature>
<feature type="compositionally biased region" description="Polar residues" evidence="7">
    <location>
        <begin position="1"/>
        <end position="13"/>
    </location>
</feature>
<name>A0AAN6GYN8_9PEZI</name>
<feature type="compositionally biased region" description="Basic and acidic residues" evidence="7">
    <location>
        <begin position="41"/>
        <end position="54"/>
    </location>
</feature>
<comment type="cofactor">
    <cofactor evidence="1">
        <name>[4Fe-4S] cluster</name>
        <dbReference type="ChEBI" id="CHEBI:49883"/>
    </cofactor>
</comment>
<evidence type="ECO:0008006" key="10">
    <source>
        <dbReference type="Google" id="ProtNLM"/>
    </source>
</evidence>
<dbReference type="Pfam" id="PF09810">
    <property type="entry name" value="Exo5"/>
    <property type="match status" value="1"/>
</dbReference>
<dbReference type="PANTHER" id="PTHR14464:SF4">
    <property type="entry name" value="EXONUCLEASE V"/>
    <property type="match status" value="1"/>
</dbReference>
<comment type="similarity">
    <text evidence="2">Belongs to the EXO5 family.</text>
</comment>
<keyword evidence="6" id="KW-0269">Exonuclease</keyword>
<feature type="region of interest" description="Disordered" evidence="7">
    <location>
        <begin position="1"/>
        <end position="91"/>
    </location>
</feature>
<dbReference type="GO" id="GO:0005739">
    <property type="term" value="C:mitochondrion"/>
    <property type="evidence" value="ECO:0007669"/>
    <property type="project" value="TreeGrafter"/>
</dbReference>
<evidence type="ECO:0000256" key="2">
    <source>
        <dbReference type="ARBA" id="ARBA00009797"/>
    </source>
</evidence>
<organism evidence="8 9">
    <name type="scientific">Friedmanniomyces endolithicus</name>
    <dbReference type="NCBI Taxonomy" id="329885"/>
    <lineage>
        <taxon>Eukaryota</taxon>
        <taxon>Fungi</taxon>
        <taxon>Dikarya</taxon>
        <taxon>Ascomycota</taxon>
        <taxon>Pezizomycotina</taxon>
        <taxon>Dothideomycetes</taxon>
        <taxon>Dothideomycetidae</taxon>
        <taxon>Mycosphaerellales</taxon>
        <taxon>Teratosphaeriaceae</taxon>
        <taxon>Friedmanniomyces</taxon>
    </lineage>
</organism>
<evidence type="ECO:0000256" key="7">
    <source>
        <dbReference type="SAM" id="MobiDB-lite"/>
    </source>
</evidence>
<protein>
    <recommendedName>
        <fullName evidence="10">Exonuclease V</fullName>
    </recommendedName>
</protein>
<evidence type="ECO:0000256" key="3">
    <source>
        <dbReference type="ARBA" id="ARBA00011245"/>
    </source>
</evidence>
<evidence type="ECO:0000256" key="1">
    <source>
        <dbReference type="ARBA" id="ARBA00001966"/>
    </source>
</evidence>
<reference evidence="8" key="1">
    <citation type="submission" date="2023-06" db="EMBL/GenBank/DDBJ databases">
        <title>Black Yeasts Isolated from many extreme environments.</title>
        <authorList>
            <person name="Coleine C."/>
            <person name="Stajich J.E."/>
            <person name="Selbmann L."/>
        </authorList>
    </citation>
    <scope>NUCLEOTIDE SEQUENCE</scope>
    <source>
        <strain evidence="8">CCFEE 5200</strain>
    </source>
</reference>
<dbReference type="PANTHER" id="PTHR14464">
    <property type="entry name" value="EXONUCLEASE V"/>
    <property type="match status" value="1"/>
</dbReference>
<dbReference type="GO" id="GO:0051539">
    <property type="term" value="F:4 iron, 4 sulfur cluster binding"/>
    <property type="evidence" value="ECO:0007669"/>
    <property type="project" value="UniProtKB-KW"/>
</dbReference>
<feature type="compositionally biased region" description="Acidic residues" evidence="7">
    <location>
        <begin position="76"/>
        <end position="90"/>
    </location>
</feature>
<evidence type="ECO:0000256" key="6">
    <source>
        <dbReference type="ARBA" id="ARBA00022839"/>
    </source>
</evidence>
<keyword evidence="4" id="KW-0411">Iron-sulfur</keyword>
<dbReference type="GO" id="GO:0036297">
    <property type="term" value="P:interstrand cross-link repair"/>
    <property type="evidence" value="ECO:0007669"/>
    <property type="project" value="TreeGrafter"/>
</dbReference>
<dbReference type="GO" id="GO:0005634">
    <property type="term" value="C:nucleus"/>
    <property type="evidence" value="ECO:0007669"/>
    <property type="project" value="TreeGrafter"/>
</dbReference>
<keyword evidence="4" id="KW-0479">Metal-binding</keyword>
<keyword evidence="5" id="KW-0540">Nuclease</keyword>
<gene>
    <name evidence="8" type="ORF">LTR91_025766</name>
</gene>
<sequence>MATPLSPQDNAASITLAEESDYGSDLDEATVDALFSPPEPDVEKTVILDDHGDSRQPVARLARTRGKPSQASTGASEDENGAGEEWDGTEGVETREVHVREEHDDLEILLAHNTLEKLWGFMTQEFARTIPKIPPASASAPPISTSTLTPTSISALLTAEFRSASSGNLIGKRHFPFSAPALDAYVADELSWWRGERATKGVEMEEAFKCGYCEFAEGCGWRAGKVEEGVQKAKLRREEGLTRRKSRV</sequence>
<accession>A0AAN6GYN8</accession>
<dbReference type="Proteomes" id="UP001175353">
    <property type="component" value="Unassembled WGS sequence"/>
</dbReference>
<evidence type="ECO:0000313" key="9">
    <source>
        <dbReference type="Proteomes" id="UP001175353"/>
    </source>
</evidence>
<dbReference type="GO" id="GO:0045145">
    <property type="term" value="F:single-stranded DNA 5'-3' DNA exonuclease activity"/>
    <property type="evidence" value="ECO:0007669"/>
    <property type="project" value="InterPro"/>
</dbReference>
<keyword evidence="6" id="KW-0378">Hydrolase</keyword>
<comment type="caution">
    <text evidence="8">The sequence shown here is derived from an EMBL/GenBank/DDBJ whole genome shotgun (WGS) entry which is preliminary data.</text>
</comment>